<evidence type="ECO:0000256" key="2">
    <source>
        <dbReference type="SAM" id="MobiDB-lite"/>
    </source>
</evidence>
<feature type="non-terminal residue" evidence="5">
    <location>
        <position position="371"/>
    </location>
</feature>
<keyword evidence="6" id="KW-1185">Reference proteome</keyword>
<dbReference type="AlphaFoldDB" id="A0A367IQK2"/>
<dbReference type="STRING" id="4846.A0A367IQK2"/>
<accession>A0A367IQK2</accession>
<dbReference type="InterPro" id="IPR010472">
    <property type="entry name" value="FH3_dom"/>
</dbReference>
<reference evidence="5 6" key="1">
    <citation type="journal article" date="2018" name="G3 (Bethesda)">
        <title>Phylogenetic and Phylogenomic Definition of Rhizopus Species.</title>
        <authorList>
            <person name="Gryganskyi A.P."/>
            <person name="Golan J."/>
            <person name="Dolatabadi S."/>
            <person name="Mondo S."/>
            <person name="Robb S."/>
            <person name="Idnurm A."/>
            <person name="Muszewska A."/>
            <person name="Steczkiewicz K."/>
            <person name="Masonjones S."/>
            <person name="Liao H.L."/>
            <person name="Gajdeczka M.T."/>
            <person name="Anike F."/>
            <person name="Vuek A."/>
            <person name="Anishchenko I.M."/>
            <person name="Voigt K."/>
            <person name="de Hoog G.S."/>
            <person name="Smith M.E."/>
            <person name="Heitman J."/>
            <person name="Vilgalys R."/>
            <person name="Stajich J.E."/>
        </authorList>
    </citation>
    <scope>NUCLEOTIDE SEQUENCE [LARGE SCALE GENOMIC DNA]</scope>
    <source>
        <strain evidence="5 6">LSU 92-RS-03</strain>
    </source>
</reference>
<evidence type="ECO:0000313" key="6">
    <source>
        <dbReference type="Proteomes" id="UP000253551"/>
    </source>
</evidence>
<organism evidence="5 6">
    <name type="scientific">Rhizopus stolonifer</name>
    <name type="common">Rhizopus nigricans</name>
    <dbReference type="NCBI Taxonomy" id="4846"/>
    <lineage>
        <taxon>Eukaryota</taxon>
        <taxon>Fungi</taxon>
        <taxon>Fungi incertae sedis</taxon>
        <taxon>Mucoromycota</taxon>
        <taxon>Mucoromycotina</taxon>
        <taxon>Mucoromycetes</taxon>
        <taxon>Mucorales</taxon>
        <taxon>Mucorineae</taxon>
        <taxon>Rhizopodaceae</taxon>
        <taxon>Rhizopus</taxon>
    </lineage>
</organism>
<dbReference type="OrthoDB" id="1668162at2759"/>
<dbReference type="EMBL" id="PJQM01006254">
    <property type="protein sequence ID" value="RCH79977.1"/>
    <property type="molecule type" value="Genomic_DNA"/>
</dbReference>
<evidence type="ECO:0000256" key="1">
    <source>
        <dbReference type="SAM" id="Coils"/>
    </source>
</evidence>
<evidence type="ECO:0000313" key="5">
    <source>
        <dbReference type="EMBL" id="RCH79977.1"/>
    </source>
</evidence>
<dbReference type="Pfam" id="PF06367">
    <property type="entry name" value="Drf_FH3"/>
    <property type="match status" value="1"/>
</dbReference>
<name>A0A367IQK2_RHIST</name>
<dbReference type="InterPro" id="IPR011989">
    <property type="entry name" value="ARM-like"/>
</dbReference>
<feature type="compositionally biased region" description="Polar residues" evidence="2">
    <location>
        <begin position="362"/>
        <end position="371"/>
    </location>
</feature>
<dbReference type="InterPro" id="IPR016024">
    <property type="entry name" value="ARM-type_fold"/>
</dbReference>
<feature type="coiled-coil region" evidence="1">
    <location>
        <begin position="291"/>
        <end position="318"/>
    </location>
</feature>
<dbReference type="SMART" id="SM01139">
    <property type="entry name" value="Drf_FH3"/>
    <property type="match status" value="1"/>
</dbReference>
<dbReference type="SUPFAM" id="SSF48371">
    <property type="entry name" value="ARM repeat"/>
    <property type="match status" value="1"/>
</dbReference>
<feature type="compositionally biased region" description="Basic and acidic residues" evidence="2">
    <location>
        <begin position="352"/>
        <end position="361"/>
    </location>
</feature>
<feature type="transmembrane region" description="Helical" evidence="3">
    <location>
        <begin position="20"/>
        <end position="43"/>
    </location>
</feature>
<gene>
    <name evidence="5" type="ORF">CU098_001618</name>
</gene>
<feature type="domain" description="Formin FH3" evidence="4">
    <location>
        <begin position="41"/>
        <end position="306"/>
    </location>
</feature>
<evidence type="ECO:0000259" key="4">
    <source>
        <dbReference type="SMART" id="SM01139"/>
    </source>
</evidence>
<keyword evidence="3" id="KW-1133">Transmembrane helix</keyword>
<proteinExistence type="predicted"/>
<keyword evidence="3" id="KW-0812">Transmembrane</keyword>
<keyword evidence="3" id="KW-0472">Membrane</keyword>
<evidence type="ECO:0000256" key="3">
    <source>
        <dbReference type="SAM" id="Phobius"/>
    </source>
</evidence>
<dbReference type="Proteomes" id="UP000253551">
    <property type="component" value="Unassembled WGS sequence"/>
</dbReference>
<dbReference type="Gene3D" id="1.25.10.10">
    <property type="entry name" value="Leucine-rich Repeat Variant"/>
    <property type="match status" value="1"/>
</dbReference>
<comment type="caution">
    <text evidence="5">The sequence shown here is derived from an EMBL/GenBank/DDBJ whole genome shotgun (WGS) entry which is preliminary data.</text>
</comment>
<protein>
    <recommendedName>
        <fullName evidence="4">Formin FH3 domain-containing protein</fullName>
    </recommendedName>
</protein>
<sequence length="371" mass="42156">MHTGPIEYKKDAKDSEAIEISYKICIIIFEIFSALCLVSTAGYDAMIAVLSQIKDEQYRFERLVQSLHDLGVTHSSTEKKVVGNFSTLIEEQQEPLAFDCAAAALSMFNNIVHTPDTVEKRNALRSELERRGFEELIRCLYQKRHMLPNALEEQVTIYLQQKRLDQEKSSAMEKNKRQSILQLQPSDMVASALNFFSQDPELYCLVVDSISEIITIGSDQISTNRNFVQDIWNIVNLFSKSLKSLHNENQFQTMLQQFMVSIQPIVGKISEKEQREISIDHATTSATATSNSNNSEDIEGLRNMVDELKDNFIRSQDAATKIRREKNELLMKMSKVLADVKERDDRIAALEAEVKQGKSSEQKSTNNIGSS</sequence>
<dbReference type="GO" id="GO:0003779">
    <property type="term" value="F:actin binding"/>
    <property type="evidence" value="ECO:0007669"/>
    <property type="project" value="InterPro"/>
</dbReference>
<keyword evidence="1" id="KW-0175">Coiled coil</keyword>
<feature type="region of interest" description="Disordered" evidence="2">
    <location>
        <begin position="352"/>
        <end position="371"/>
    </location>
</feature>